<dbReference type="Gene3D" id="3.40.50.150">
    <property type="entry name" value="Vaccinia Virus protein VP39"/>
    <property type="match status" value="1"/>
</dbReference>
<feature type="domain" description="Methyltransferase" evidence="1">
    <location>
        <begin position="113"/>
        <end position="237"/>
    </location>
</feature>
<dbReference type="InterPro" id="IPR029063">
    <property type="entry name" value="SAM-dependent_MTases_sf"/>
</dbReference>
<evidence type="ECO:0000313" key="3">
    <source>
        <dbReference type="Proteomes" id="UP000501237"/>
    </source>
</evidence>
<reference evidence="2 3" key="1">
    <citation type="journal article" date="2020" name="Microbiol. Resour. Announc.">
        <title>Complete genome sequence of Pseudomonas otitidis strain MrB4, isolated from Lake Biwa in Japan.</title>
        <authorList>
            <person name="Miyazaki K."/>
            <person name="Hase E."/>
            <person name="Maruya T."/>
        </authorList>
    </citation>
    <scope>NUCLEOTIDE SEQUENCE [LARGE SCALE GENOMIC DNA]</scope>
    <source>
        <strain evidence="2 3">MrB4</strain>
    </source>
</reference>
<dbReference type="Proteomes" id="UP000501237">
    <property type="component" value="Chromosome"/>
</dbReference>
<evidence type="ECO:0000259" key="1">
    <source>
        <dbReference type="Pfam" id="PF13679"/>
    </source>
</evidence>
<dbReference type="SUPFAM" id="SSF53335">
    <property type="entry name" value="S-adenosyl-L-methionine-dependent methyltransferases"/>
    <property type="match status" value="1"/>
</dbReference>
<dbReference type="RefSeq" id="WP_172434893.1">
    <property type="nucleotide sequence ID" value="NZ_AP022642.1"/>
</dbReference>
<dbReference type="Pfam" id="PF13679">
    <property type="entry name" value="Methyltransf_32"/>
    <property type="match status" value="1"/>
</dbReference>
<evidence type="ECO:0000313" key="2">
    <source>
        <dbReference type="EMBL" id="BCA31340.1"/>
    </source>
</evidence>
<dbReference type="PANTHER" id="PTHR13369">
    <property type="match status" value="1"/>
</dbReference>
<name>A0A679GW42_9GAMM</name>
<accession>A0A679GW42</accession>
<protein>
    <recommendedName>
        <fullName evidence="1">Methyltransferase domain-containing protein</fullName>
    </recommendedName>
</protein>
<dbReference type="GeneID" id="57400544"/>
<dbReference type="KEGG" id="poj:PtoMrB4_53170"/>
<sequence>MPHPAPLQGAELLERFQALDRFLVDGQRFWQPEPFTEPVLAWESELPELAAWLRSRTLEQAEAAHGELDLPDAPTPFAELAATARALTALPPLDSLGNGEWPAKLELDVPGRKWQQIRAFADHLAFQRQPRHWLDWCAGKGHLGRALAWRHGELTALELDPQLVEDGQRLSDRVPIKAQHRQQDVLAPDTGSCLAPEHTTVALHACGDLHVRLMQLASQAGCQQLAIAPCCYNRIANEAYTPLSAAAQASKLHLDRRDLRLVQSETVTAGARVRRQRDRSMARRLAFDHLQRHLRGSDTYLTTPSLPVAWLDKPFDRYCHDLAALRALTITTEPDWAALEALGWQRLAQVRNLELLRALYRRPLECWLLLDRALYLEEQGYRVKAGPFCAHHLTPRNLMLLAEREKLPTEPVDNSVDAF</sequence>
<dbReference type="EMBL" id="AP022642">
    <property type="protein sequence ID" value="BCA31340.1"/>
    <property type="molecule type" value="Genomic_DNA"/>
</dbReference>
<gene>
    <name evidence="2" type="ORF">PtoMrB4_53170</name>
</gene>
<dbReference type="AlphaFoldDB" id="A0A679GW42"/>
<proteinExistence type="predicted"/>
<dbReference type="InterPro" id="IPR025714">
    <property type="entry name" value="Methyltranfer_dom"/>
</dbReference>
<dbReference type="PANTHER" id="PTHR13369:SF0">
    <property type="entry name" value="GLUTATHIONE S-TRANSFERASE C-TERMINAL DOMAIN-CONTAINING PROTEIN"/>
    <property type="match status" value="1"/>
</dbReference>
<organism evidence="2 3">
    <name type="scientific">Metapseudomonas otitidis</name>
    <dbReference type="NCBI Taxonomy" id="319939"/>
    <lineage>
        <taxon>Bacteria</taxon>
        <taxon>Pseudomonadati</taxon>
        <taxon>Pseudomonadota</taxon>
        <taxon>Gammaproteobacteria</taxon>
        <taxon>Pseudomonadales</taxon>
        <taxon>Pseudomonadaceae</taxon>
        <taxon>Metapseudomonas</taxon>
    </lineage>
</organism>